<evidence type="ECO:0000313" key="1">
    <source>
        <dbReference type="EMBL" id="GBP76238.1"/>
    </source>
</evidence>
<comment type="caution">
    <text evidence="1">The sequence shown here is derived from an EMBL/GenBank/DDBJ whole genome shotgun (WGS) entry which is preliminary data.</text>
</comment>
<dbReference type="AlphaFoldDB" id="A0A4C1YJD3"/>
<reference evidence="1 2" key="1">
    <citation type="journal article" date="2019" name="Commun. Biol.">
        <title>The bagworm genome reveals a unique fibroin gene that provides high tensile strength.</title>
        <authorList>
            <person name="Kono N."/>
            <person name="Nakamura H."/>
            <person name="Ohtoshi R."/>
            <person name="Tomita M."/>
            <person name="Numata K."/>
            <person name="Arakawa K."/>
        </authorList>
    </citation>
    <scope>NUCLEOTIDE SEQUENCE [LARGE SCALE GENOMIC DNA]</scope>
</reference>
<dbReference type="Proteomes" id="UP000299102">
    <property type="component" value="Unassembled WGS sequence"/>
</dbReference>
<name>A0A4C1YJD3_EUMVA</name>
<accession>A0A4C1YJD3</accession>
<evidence type="ECO:0000313" key="2">
    <source>
        <dbReference type="Proteomes" id="UP000299102"/>
    </source>
</evidence>
<keyword evidence="2" id="KW-1185">Reference proteome</keyword>
<gene>
    <name evidence="1" type="ORF">EVAR_61908_1</name>
</gene>
<protein>
    <submittedName>
        <fullName evidence="1">Uncharacterized protein</fullName>
    </submittedName>
</protein>
<organism evidence="1 2">
    <name type="scientific">Eumeta variegata</name>
    <name type="common">Bagworm moth</name>
    <name type="synonym">Eumeta japonica</name>
    <dbReference type="NCBI Taxonomy" id="151549"/>
    <lineage>
        <taxon>Eukaryota</taxon>
        <taxon>Metazoa</taxon>
        <taxon>Ecdysozoa</taxon>
        <taxon>Arthropoda</taxon>
        <taxon>Hexapoda</taxon>
        <taxon>Insecta</taxon>
        <taxon>Pterygota</taxon>
        <taxon>Neoptera</taxon>
        <taxon>Endopterygota</taxon>
        <taxon>Lepidoptera</taxon>
        <taxon>Glossata</taxon>
        <taxon>Ditrysia</taxon>
        <taxon>Tineoidea</taxon>
        <taxon>Psychidae</taxon>
        <taxon>Oiketicinae</taxon>
        <taxon>Eumeta</taxon>
    </lineage>
</organism>
<proteinExistence type="predicted"/>
<dbReference type="EMBL" id="BGZK01001282">
    <property type="protein sequence ID" value="GBP76238.1"/>
    <property type="molecule type" value="Genomic_DNA"/>
</dbReference>
<sequence length="101" mass="11258">MVKLWTDLQSAVFPIIYKSSRKEPILASDFYGCKCPWAAVITYSLMARVLCQFAQRSEVGHGHRADPAARAQCVTAARSTTPARAGRALYQTMEMKSVIYL</sequence>